<gene>
    <name evidence="1" type="ORF">GMARGA_LOCUS42905</name>
</gene>
<organism evidence="1 2">
    <name type="scientific">Gigaspora margarita</name>
    <dbReference type="NCBI Taxonomy" id="4874"/>
    <lineage>
        <taxon>Eukaryota</taxon>
        <taxon>Fungi</taxon>
        <taxon>Fungi incertae sedis</taxon>
        <taxon>Mucoromycota</taxon>
        <taxon>Glomeromycotina</taxon>
        <taxon>Glomeromycetes</taxon>
        <taxon>Diversisporales</taxon>
        <taxon>Gigasporaceae</taxon>
        <taxon>Gigaspora</taxon>
    </lineage>
</organism>
<dbReference type="EMBL" id="CAJVQB010133128">
    <property type="protein sequence ID" value="CAG8854084.1"/>
    <property type="molecule type" value="Genomic_DNA"/>
</dbReference>
<protein>
    <submittedName>
        <fullName evidence="1">33898_t:CDS:1</fullName>
    </submittedName>
</protein>
<comment type="caution">
    <text evidence="1">The sequence shown here is derived from an EMBL/GenBank/DDBJ whole genome shotgun (WGS) entry which is preliminary data.</text>
</comment>
<accession>A0ABN7XJE0</accession>
<evidence type="ECO:0000313" key="2">
    <source>
        <dbReference type="Proteomes" id="UP000789901"/>
    </source>
</evidence>
<evidence type="ECO:0000313" key="1">
    <source>
        <dbReference type="EMBL" id="CAG8854084.1"/>
    </source>
</evidence>
<keyword evidence="2" id="KW-1185">Reference proteome</keyword>
<proteinExistence type="predicted"/>
<reference evidence="1 2" key="1">
    <citation type="submission" date="2021-06" db="EMBL/GenBank/DDBJ databases">
        <authorList>
            <person name="Kallberg Y."/>
            <person name="Tangrot J."/>
            <person name="Rosling A."/>
        </authorList>
    </citation>
    <scope>NUCLEOTIDE SEQUENCE [LARGE SCALE GENOMIC DNA]</scope>
    <source>
        <strain evidence="1 2">120-4 pot B 10/14</strain>
    </source>
</reference>
<name>A0ABN7XJE0_GIGMA</name>
<feature type="non-terminal residue" evidence="1">
    <location>
        <position position="234"/>
    </location>
</feature>
<sequence>LNQTLLGNERDQERLITIRKTQYNNLLYVITERQIRNEQNKQPLADGERYDLIIQSIDESFLNTPRTLKTLQNLRRERYNSIIQSVNEKVKSVKNIKEAFDWLQDLLEKQEKIYEILNNTLKIVIHKYIKDFPKGEFSTKDEEFFNTENKKIEDYWYLEKQFLERLKKKLIDMYNDSEKDYYFINIEEGEDYDIFNNIQDFIDKIIKKNVIYMLIKKIFYRMPDSVRSISKGVK</sequence>
<feature type="non-terminal residue" evidence="1">
    <location>
        <position position="1"/>
    </location>
</feature>
<dbReference type="Proteomes" id="UP000789901">
    <property type="component" value="Unassembled WGS sequence"/>
</dbReference>